<feature type="region of interest" description="Disordered" evidence="1">
    <location>
        <begin position="296"/>
        <end position="325"/>
    </location>
</feature>
<name>A0A1R3R7E1_ASPC5</name>
<dbReference type="EMBL" id="KV907530">
    <property type="protein sequence ID" value="OOF90390.1"/>
    <property type="molecule type" value="Genomic_DNA"/>
</dbReference>
<evidence type="ECO:0000313" key="2">
    <source>
        <dbReference type="EMBL" id="OOF90390.1"/>
    </source>
</evidence>
<dbReference type="VEuPathDB" id="FungiDB:ASPCADRAFT_135208"/>
<organism evidence="2 3">
    <name type="scientific">Aspergillus carbonarius (strain ITEM 5010)</name>
    <dbReference type="NCBI Taxonomy" id="602072"/>
    <lineage>
        <taxon>Eukaryota</taxon>
        <taxon>Fungi</taxon>
        <taxon>Dikarya</taxon>
        <taxon>Ascomycota</taxon>
        <taxon>Pezizomycotina</taxon>
        <taxon>Eurotiomycetes</taxon>
        <taxon>Eurotiomycetidae</taxon>
        <taxon>Eurotiales</taxon>
        <taxon>Aspergillaceae</taxon>
        <taxon>Aspergillus</taxon>
        <taxon>Aspergillus subgen. Circumdati</taxon>
    </lineage>
</organism>
<keyword evidence="3" id="KW-1185">Reference proteome</keyword>
<proteinExistence type="predicted"/>
<reference evidence="3" key="1">
    <citation type="journal article" date="2017" name="Genome Biol.">
        <title>Comparative genomics reveals high biological diversity and specific adaptations in the industrially and medically important fungal genus Aspergillus.</title>
        <authorList>
            <person name="de Vries R.P."/>
            <person name="Riley R."/>
            <person name="Wiebenga A."/>
            <person name="Aguilar-Osorio G."/>
            <person name="Amillis S."/>
            <person name="Uchima C.A."/>
            <person name="Anderluh G."/>
            <person name="Asadollahi M."/>
            <person name="Askin M."/>
            <person name="Barry K."/>
            <person name="Battaglia E."/>
            <person name="Bayram O."/>
            <person name="Benocci T."/>
            <person name="Braus-Stromeyer S.A."/>
            <person name="Caldana C."/>
            <person name="Canovas D."/>
            <person name="Cerqueira G.C."/>
            <person name="Chen F."/>
            <person name="Chen W."/>
            <person name="Choi C."/>
            <person name="Clum A."/>
            <person name="Dos Santos R.A."/>
            <person name="Damasio A.R."/>
            <person name="Diallinas G."/>
            <person name="Emri T."/>
            <person name="Fekete E."/>
            <person name="Flipphi M."/>
            <person name="Freyberg S."/>
            <person name="Gallo A."/>
            <person name="Gournas C."/>
            <person name="Habgood R."/>
            <person name="Hainaut M."/>
            <person name="Harispe M.L."/>
            <person name="Henrissat B."/>
            <person name="Hilden K.S."/>
            <person name="Hope R."/>
            <person name="Hossain A."/>
            <person name="Karabika E."/>
            <person name="Karaffa L."/>
            <person name="Karanyi Z."/>
            <person name="Krasevec N."/>
            <person name="Kuo A."/>
            <person name="Kusch H."/>
            <person name="LaButti K."/>
            <person name="Lagendijk E.L."/>
            <person name="Lapidus A."/>
            <person name="Levasseur A."/>
            <person name="Lindquist E."/>
            <person name="Lipzen A."/>
            <person name="Logrieco A.F."/>
            <person name="MacCabe A."/>
            <person name="Maekelae M.R."/>
            <person name="Malavazi I."/>
            <person name="Melin P."/>
            <person name="Meyer V."/>
            <person name="Mielnichuk N."/>
            <person name="Miskei M."/>
            <person name="Molnar A.P."/>
            <person name="Mule G."/>
            <person name="Ngan C.Y."/>
            <person name="Orejas M."/>
            <person name="Orosz E."/>
            <person name="Ouedraogo J.P."/>
            <person name="Overkamp K.M."/>
            <person name="Park H.-S."/>
            <person name="Perrone G."/>
            <person name="Piumi F."/>
            <person name="Punt P.J."/>
            <person name="Ram A.F."/>
            <person name="Ramon A."/>
            <person name="Rauscher S."/>
            <person name="Record E."/>
            <person name="Riano-Pachon D.M."/>
            <person name="Robert V."/>
            <person name="Roehrig J."/>
            <person name="Ruller R."/>
            <person name="Salamov A."/>
            <person name="Salih N.S."/>
            <person name="Samson R.A."/>
            <person name="Sandor E."/>
            <person name="Sanguinetti M."/>
            <person name="Schuetze T."/>
            <person name="Sepcic K."/>
            <person name="Shelest E."/>
            <person name="Sherlock G."/>
            <person name="Sophianopoulou V."/>
            <person name="Squina F.M."/>
            <person name="Sun H."/>
            <person name="Susca A."/>
            <person name="Todd R.B."/>
            <person name="Tsang A."/>
            <person name="Unkles S.E."/>
            <person name="van de Wiele N."/>
            <person name="van Rossen-Uffink D."/>
            <person name="Oliveira J.V."/>
            <person name="Vesth T.C."/>
            <person name="Visser J."/>
            <person name="Yu J.-H."/>
            <person name="Zhou M."/>
            <person name="Andersen M.R."/>
            <person name="Archer D.B."/>
            <person name="Baker S.E."/>
            <person name="Benoit I."/>
            <person name="Brakhage A.A."/>
            <person name="Braus G.H."/>
            <person name="Fischer R."/>
            <person name="Frisvad J.C."/>
            <person name="Goldman G.H."/>
            <person name="Houbraken J."/>
            <person name="Oakley B."/>
            <person name="Pocsi I."/>
            <person name="Scazzocchio C."/>
            <person name="Seiboth B."/>
            <person name="vanKuyk P.A."/>
            <person name="Wortman J."/>
            <person name="Dyer P.S."/>
            <person name="Grigoriev I.V."/>
        </authorList>
    </citation>
    <scope>NUCLEOTIDE SEQUENCE [LARGE SCALE GENOMIC DNA]</scope>
    <source>
        <strain evidence="3">ITEM 5010</strain>
    </source>
</reference>
<gene>
    <name evidence="2" type="ORF">ASPCADRAFT_135208</name>
</gene>
<dbReference type="AlphaFoldDB" id="A0A1R3R7E1"/>
<dbReference type="Proteomes" id="UP000188318">
    <property type="component" value="Unassembled WGS sequence"/>
</dbReference>
<sequence length="325" mass="37703">MCPSRRRLLLCTRDFMKRKNALERILRHLDRAKNTFFAEEQLRKRGIELSELDFHSGKSSSPSAIPYFMPTLDDSRQLLRSTRDLVQDEDPQSRCFMQAVRDQEGGWPEDLATIMRDHLSYIQDKYDWDIIQRARSKMGRGRDRYFETQAATESHSKRQSHRMLRMVMKPSASQRTMSTLEDEYTADCHPSVSELTILVSWMLGGMIHQEKKILAMVKKTRSLALRLHVVFPTLVLSFVRPARVRVLYGYFEGTLKVQATKLHDFNVPNYTDMMETLLRWGYPTIYGDTRMGASLSPISEEDEDENEGSQSPPEKCYVESSLSVA</sequence>
<evidence type="ECO:0000256" key="1">
    <source>
        <dbReference type="SAM" id="MobiDB-lite"/>
    </source>
</evidence>
<accession>A0A1R3R7E1</accession>
<evidence type="ECO:0000313" key="3">
    <source>
        <dbReference type="Proteomes" id="UP000188318"/>
    </source>
</evidence>
<protein>
    <submittedName>
        <fullName evidence="2">Uncharacterized protein</fullName>
    </submittedName>
</protein>
<dbReference type="OrthoDB" id="4510378at2759"/>